<dbReference type="InterPro" id="IPR007848">
    <property type="entry name" value="Small_mtfrase_dom"/>
</dbReference>
<dbReference type="InterPro" id="IPR052190">
    <property type="entry name" value="Euk-Arch_PrmC-MTase"/>
</dbReference>
<protein>
    <submittedName>
        <fullName evidence="6">Methylase</fullName>
    </submittedName>
</protein>
<dbReference type="GO" id="GO:0003676">
    <property type="term" value="F:nucleic acid binding"/>
    <property type="evidence" value="ECO:0007669"/>
    <property type="project" value="InterPro"/>
</dbReference>
<keyword evidence="2 6" id="KW-0489">Methyltransferase</keyword>
<dbReference type="EMBL" id="AP018164">
    <property type="protein sequence ID" value="BAX94801.1"/>
    <property type="molecule type" value="Genomic_DNA"/>
</dbReference>
<feature type="domain" description="Methyltransferase small" evidence="5">
    <location>
        <begin position="37"/>
        <end position="131"/>
    </location>
</feature>
<dbReference type="AlphaFoldDB" id="A0A1Z4EPD8"/>
<dbReference type="GO" id="GO:0032259">
    <property type="term" value="P:methylation"/>
    <property type="evidence" value="ECO:0007669"/>
    <property type="project" value="UniProtKB-KW"/>
</dbReference>
<evidence type="ECO:0000256" key="1">
    <source>
        <dbReference type="ARBA" id="ARBA00006149"/>
    </source>
</evidence>
<proteinExistence type="inferred from homology"/>
<dbReference type="PANTHER" id="PTHR45875">
    <property type="entry name" value="METHYLTRANSFERASE N6AMT1"/>
    <property type="match status" value="1"/>
</dbReference>
<evidence type="ECO:0000256" key="3">
    <source>
        <dbReference type="ARBA" id="ARBA00022679"/>
    </source>
</evidence>
<keyword evidence="7" id="KW-1185">Reference proteome</keyword>
<organism evidence="6 7">
    <name type="scientific">Mycobacterium shigaense</name>
    <dbReference type="NCBI Taxonomy" id="722731"/>
    <lineage>
        <taxon>Bacteria</taxon>
        <taxon>Bacillati</taxon>
        <taxon>Actinomycetota</taxon>
        <taxon>Actinomycetes</taxon>
        <taxon>Mycobacteriales</taxon>
        <taxon>Mycobacteriaceae</taxon>
        <taxon>Mycobacterium</taxon>
        <taxon>Mycobacterium simiae complex</taxon>
    </lineage>
</organism>
<dbReference type="KEGG" id="mshg:MSG_04689"/>
<sequence length="242" mass="25755">MCRERRGNMLEGSPLTIAYPAPVGFAADCSVYQPQDDSRLLVESMQSSGLLPHRRVLDLCTGSGFVAIAAAEMGCADVTAFDICAHAVRCSRVNVAVAGVEVDVREGSWMEALDCDPFDVVVSNPPYVPTQAEGEVLPSGTGPSWAWNAGPDGRLVLDPLCASVSKLLCDGGSLLLVQSALAGTQRSLDTLRSTGMDAEVVASHWIPFGPVLSARAEWLEEAGLLRRGCREEELVVIRADKP</sequence>
<dbReference type="InterPro" id="IPR029063">
    <property type="entry name" value="SAM-dependent_MTases_sf"/>
</dbReference>
<comment type="similarity">
    <text evidence="1">Belongs to the eukaryotic/archaeal PrmC-related family.</text>
</comment>
<dbReference type="InterPro" id="IPR004557">
    <property type="entry name" value="PrmC-related"/>
</dbReference>
<dbReference type="PROSITE" id="PS00092">
    <property type="entry name" value="N6_MTASE"/>
    <property type="match status" value="1"/>
</dbReference>
<dbReference type="GO" id="GO:0008276">
    <property type="term" value="F:protein methyltransferase activity"/>
    <property type="evidence" value="ECO:0007669"/>
    <property type="project" value="TreeGrafter"/>
</dbReference>
<dbReference type="PANTHER" id="PTHR45875:SF1">
    <property type="entry name" value="METHYLTRANSFERASE N6AMT1"/>
    <property type="match status" value="1"/>
</dbReference>
<evidence type="ECO:0000256" key="4">
    <source>
        <dbReference type="ARBA" id="ARBA00022691"/>
    </source>
</evidence>
<dbReference type="Proteomes" id="UP000217736">
    <property type="component" value="Chromosome"/>
</dbReference>
<keyword evidence="3" id="KW-0808">Transferase</keyword>
<dbReference type="Gene3D" id="3.40.50.150">
    <property type="entry name" value="Vaccinia Virus protein VP39"/>
    <property type="match status" value="1"/>
</dbReference>
<dbReference type="GO" id="GO:0035657">
    <property type="term" value="C:eRF1 methyltransferase complex"/>
    <property type="evidence" value="ECO:0007669"/>
    <property type="project" value="TreeGrafter"/>
</dbReference>
<name>A0A1Z4EPD8_9MYCO</name>
<accession>A0A1Z4EPD8</accession>
<reference evidence="7" key="1">
    <citation type="submission" date="2017-06" db="EMBL/GenBank/DDBJ databases">
        <title>Complete Genome Sequence of Mycobacterium shigaense.</title>
        <authorList>
            <person name="Fukano H."/>
            <person name="Yoshida M."/>
            <person name="Kazumi Y."/>
            <person name="Ogura Y."/>
            <person name="Mitarai S."/>
            <person name="Hayashi T."/>
            <person name="Hoshino Y."/>
        </authorList>
    </citation>
    <scope>NUCLEOTIDE SEQUENCE [LARGE SCALE GENOMIC DNA]</scope>
    <source>
        <strain evidence="7">UN-152</strain>
    </source>
</reference>
<evidence type="ECO:0000256" key="2">
    <source>
        <dbReference type="ARBA" id="ARBA00022603"/>
    </source>
</evidence>
<dbReference type="CDD" id="cd02440">
    <property type="entry name" value="AdoMet_MTases"/>
    <property type="match status" value="1"/>
</dbReference>
<gene>
    <name evidence="6" type="ORF">MSG_04689</name>
</gene>
<dbReference type="SUPFAM" id="SSF53335">
    <property type="entry name" value="S-adenosyl-L-methionine-dependent methyltransferases"/>
    <property type="match status" value="1"/>
</dbReference>
<evidence type="ECO:0000313" key="7">
    <source>
        <dbReference type="Proteomes" id="UP000217736"/>
    </source>
</evidence>
<evidence type="ECO:0000313" key="6">
    <source>
        <dbReference type="EMBL" id="BAX94801.1"/>
    </source>
</evidence>
<dbReference type="GO" id="GO:0008757">
    <property type="term" value="F:S-adenosylmethionine-dependent methyltransferase activity"/>
    <property type="evidence" value="ECO:0007669"/>
    <property type="project" value="TreeGrafter"/>
</dbReference>
<dbReference type="Pfam" id="PF05175">
    <property type="entry name" value="MTS"/>
    <property type="match status" value="1"/>
</dbReference>
<keyword evidence="4" id="KW-0949">S-adenosyl-L-methionine</keyword>
<dbReference type="GO" id="GO:0008170">
    <property type="term" value="F:N-methyltransferase activity"/>
    <property type="evidence" value="ECO:0007669"/>
    <property type="project" value="UniProtKB-ARBA"/>
</dbReference>
<dbReference type="NCBIfam" id="TIGR00537">
    <property type="entry name" value="hemK_rel_arch"/>
    <property type="match status" value="1"/>
</dbReference>
<dbReference type="InterPro" id="IPR002052">
    <property type="entry name" value="DNA_methylase_N6_adenine_CS"/>
</dbReference>
<evidence type="ECO:0000259" key="5">
    <source>
        <dbReference type="Pfam" id="PF05175"/>
    </source>
</evidence>